<dbReference type="EMBL" id="JAFREP010000039">
    <property type="protein sequence ID" value="MBO1322588.1"/>
    <property type="molecule type" value="Genomic_DNA"/>
</dbReference>
<protein>
    <submittedName>
        <fullName evidence="1">Uncharacterized protein</fullName>
    </submittedName>
</protein>
<name>A0A8J7U7J6_9BACT</name>
<organism evidence="1 2">
    <name type="scientific">Acanthopleuribacter pedis</name>
    <dbReference type="NCBI Taxonomy" id="442870"/>
    <lineage>
        <taxon>Bacteria</taxon>
        <taxon>Pseudomonadati</taxon>
        <taxon>Acidobacteriota</taxon>
        <taxon>Holophagae</taxon>
        <taxon>Acanthopleuribacterales</taxon>
        <taxon>Acanthopleuribacteraceae</taxon>
        <taxon>Acanthopleuribacter</taxon>
    </lineage>
</organism>
<dbReference type="RefSeq" id="WP_207862561.1">
    <property type="nucleotide sequence ID" value="NZ_JAFREP010000039.1"/>
</dbReference>
<reference evidence="1" key="1">
    <citation type="submission" date="2021-03" db="EMBL/GenBank/DDBJ databases">
        <authorList>
            <person name="Wang G."/>
        </authorList>
    </citation>
    <scope>NUCLEOTIDE SEQUENCE</scope>
    <source>
        <strain evidence="1">KCTC 12899</strain>
    </source>
</reference>
<dbReference type="Proteomes" id="UP000664417">
    <property type="component" value="Unassembled WGS sequence"/>
</dbReference>
<evidence type="ECO:0000313" key="1">
    <source>
        <dbReference type="EMBL" id="MBO1322588.1"/>
    </source>
</evidence>
<keyword evidence="2" id="KW-1185">Reference proteome</keyword>
<dbReference type="Gene3D" id="1.20.5.420">
    <property type="entry name" value="Immunoglobulin FC, subunit C"/>
    <property type="match status" value="1"/>
</dbReference>
<sequence length="83" mass="9064">MSEQTTTFLEIEQKLSQDAEGKEKAVLIERLLGQAQNTKKAMDAGLAPDDFSAASKFRDACDVAAVTVGKVWMRIHKKANKPG</sequence>
<accession>A0A8J7U7J6</accession>
<evidence type="ECO:0000313" key="2">
    <source>
        <dbReference type="Proteomes" id="UP000664417"/>
    </source>
</evidence>
<dbReference type="AlphaFoldDB" id="A0A8J7U7J6"/>
<comment type="caution">
    <text evidence="1">The sequence shown here is derived from an EMBL/GenBank/DDBJ whole genome shotgun (WGS) entry which is preliminary data.</text>
</comment>
<gene>
    <name evidence="1" type="ORF">J3U88_29210</name>
</gene>
<proteinExistence type="predicted"/>